<dbReference type="Proteomes" id="UP001218188">
    <property type="component" value="Unassembled WGS sequence"/>
</dbReference>
<dbReference type="AlphaFoldDB" id="A0AAD6SE14"/>
<sequence>MPPGVVSMAEALANVNPDALHSTQTGYVLPEPALFVTSTLQRQRMFLHHWKLLADGFLYMLGQEPQLLRPQDWRAVLEGKMSGYGRTAGLQELIRPALALCDIQTIQGLPVPVDALPQFSLRATQEIIWEVADTSFRFEFCALDKRASGKQWVAAGWAAMALDERHRYVLRTAALMLDWTTHCTRSNTIHRVADRCPWPPSEMQALETAVCEYYTTAFYEYFGRAAVIPMRLDHDAEMEDMEDGEI</sequence>
<keyword evidence="2" id="KW-1185">Reference proteome</keyword>
<gene>
    <name evidence="1" type="ORF">C8F04DRAFT_1269746</name>
</gene>
<evidence type="ECO:0000313" key="2">
    <source>
        <dbReference type="Proteomes" id="UP001218188"/>
    </source>
</evidence>
<evidence type="ECO:0000313" key="1">
    <source>
        <dbReference type="EMBL" id="KAJ7025001.1"/>
    </source>
</evidence>
<name>A0AAD6SE14_9AGAR</name>
<protein>
    <submittedName>
        <fullName evidence="1">Uncharacterized protein</fullName>
    </submittedName>
</protein>
<proteinExistence type="predicted"/>
<organism evidence="1 2">
    <name type="scientific">Mycena alexandri</name>
    <dbReference type="NCBI Taxonomy" id="1745969"/>
    <lineage>
        <taxon>Eukaryota</taxon>
        <taxon>Fungi</taxon>
        <taxon>Dikarya</taxon>
        <taxon>Basidiomycota</taxon>
        <taxon>Agaricomycotina</taxon>
        <taxon>Agaricomycetes</taxon>
        <taxon>Agaricomycetidae</taxon>
        <taxon>Agaricales</taxon>
        <taxon>Marasmiineae</taxon>
        <taxon>Mycenaceae</taxon>
        <taxon>Mycena</taxon>
    </lineage>
</organism>
<comment type="caution">
    <text evidence="1">The sequence shown here is derived from an EMBL/GenBank/DDBJ whole genome shotgun (WGS) entry which is preliminary data.</text>
</comment>
<dbReference type="EMBL" id="JARJCM010000161">
    <property type="protein sequence ID" value="KAJ7025001.1"/>
    <property type="molecule type" value="Genomic_DNA"/>
</dbReference>
<accession>A0AAD6SE14</accession>
<reference evidence="1" key="1">
    <citation type="submission" date="2023-03" db="EMBL/GenBank/DDBJ databases">
        <title>Massive genome expansion in bonnet fungi (Mycena s.s.) driven by repeated elements and novel gene families across ecological guilds.</title>
        <authorList>
            <consortium name="Lawrence Berkeley National Laboratory"/>
            <person name="Harder C.B."/>
            <person name="Miyauchi S."/>
            <person name="Viragh M."/>
            <person name="Kuo A."/>
            <person name="Thoen E."/>
            <person name="Andreopoulos B."/>
            <person name="Lu D."/>
            <person name="Skrede I."/>
            <person name="Drula E."/>
            <person name="Henrissat B."/>
            <person name="Morin E."/>
            <person name="Kohler A."/>
            <person name="Barry K."/>
            <person name="LaButti K."/>
            <person name="Morin E."/>
            <person name="Salamov A."/>
            <person name="Lipzen A."/>
            <person name="Mereny Z."/>
            <person name="Hegedus B."/>
            <person name="Baldrian P."/>
            <person name="Stursova M."/>
            <person name="Weitz H."/>
            <person name="Taylor A."/>
            <person name="Grigoriev I.V."/>
            <person name="Nagy L.G."/>
            <person name="Martin F."/>
            <person name="Kauserud H."/>
        </authorList>
    </citation>
    <scope>NUCLEOTIDE SEQUENCE</scope>
    <source>
        <strain evidence="1">CBHHK200</strain>
    </source>
</reference>